<dbReference type="EMBL" id="JAEFBK010000008">
    <property type="protein sequence ID" value="KAG7578808.1"/>
    <property type="molecule type" value="Genomic_DNA"/>
</dbReference>
<evidence type="ECO:0000256" key="8">
    <source>
        <dbReference type="ARBA" id="ARBA00023157"/>
    </source>
</evidence>
<keyword evidence="8" id="KW-1015">Disulfide bond</keyword>
<keyword evidence="7" id="KW-0611">Plant defense</keyword>
<evidence type="ECO:0000256" key="4">
    <source>
        <dbReference type="ARBA" id="ARBA00022529"/>
    </source>
</evidence>
<dbReference type="GO" id="GO:0031640">
    <property type="term" value="P:killing of cells of another organism"/>
    <property type="evidence" value="ECO:0007669"/>
    <property type="project" value="UniProtKB-KW"/>
</dbReference>
<evidence type="ECO:0000256" key="1">
    <source>
        <dbReference type="ARBA" id="ARBA00004613"/>
    </source>
</evidence>
<dbReference type="GO" id="GO:0005576">
    <property type="term" value="C:extracellular region"/>
    <property type="evidence" value="ECO:0007669"/>
    <property type="project" value="UniProtKB-SubCell"/>
</dbReference>
<dbReference type="Proteomes" id="UP000694240">
    <property type="component" value="Chromosome 8"/>
</dbReference>
<evidence type="ECO:0000313" key="10">
    <source>
        <dbReference type="EMBL" id="KAG7578808.1"/>
    </source>
</evidence>
<evidence type="ECO:0000256" key="2">
    <source>
        <dbReference type="ARBA" id="ARBA00006722"/>
    </source>
</evidence>
<evidence type="ECO:0000256" key="5">
    <source>
        <dbReference type="ARBA" id="ARBA00022577"/>
    </source>
</evidence>
<evidence type="ECO:0000313" key="11">
    <source>
        <dbReference type="Proteomes" id="UP000694240"/>
    </source>
</evidence>
<dbReference type="PANTHER" id="PTHR34450">
    <property type="entry name" value="DEFENSIN-LIKE PROTEIN 245-RELATED"/>
    <property type="match status" value="1"/>
</dbReference>
<evidence type="ECO:0000256" key="6">
    <source>
        <dbReference type="ARBA" id="ARBA00022729"/>
    </source>
</evidence>
<accession>A0A8T2AX52</accession>
<evidence type="ECO:0000256" key="3">
    <source>
        <dbReference type="ARBA" id="ARBA00022525"/>
    </source>
</evidence>
<comment type="caution">
    <text evidence="10">The sequence shown here is derived from an EMBL/GenBank/DDBJ whole genome shotgun (WGS) entry which is preliminary data.</text>
</comment>
<keyword evidence="3" id="KW-0964">Secreted</keyword>
<feature type="signal peptide" evidence="9">
    <location>
        <begin position="1"/>
        <end position="25"/>
    </location>
</feature>
<gene>
    <name evidence="10" type="ORF">ISN45_Aa03g029670</name>
</gene>
<evidence type="ECO:0000256" key="7">
    <source>
        <dbReference type="ARBA" id="ARBA00022821"/>
    </source>
</evidence>
<dbReference type="InterPro" id="IPR010682">
    <property type="entry name" value="SCRL"/>
</dbReference>
<comment type="similarity">
    <text evidence="2">Belongs to the DEFL family.</text>
</comment>
<keyword evidence="11" id="KW-1185">Reference proteome</keyword>
<comment type="subcellular location">
    <subcellularLocation>
        <location evidence="1">Secreted</location>
    </subcellularLocation>
</comment>
<dbReference type="GO" id="GO:0050832">
    <property type="term" value="P:defense response to fungus"/>
    <property type="evidence" value="ECO:0007669"/>
    <property type="project" value="UniProtKB-KW"/>
</dbReference>
<reference evidence="10 11" key="1">
    <citation type="submission" date="2020-12" db="EMBL/GenBank/DDBJ databases">
        <title>Concerted genomic and epigenomic changes stabilize Arabidopsis allopolyploids.</title>
        <authorList>
            <person name="Chen Z."/>
        </authorList>
    </citation>
    <scope>NUCLEOTIDE SEQUENCE [LARGE SCALE GENOMIC DNA]</scope>
    <source>
        <strain evidence="10">Allo738</strain>
        <tissue evidence="10">Leaf</tissue>
    </source>
</reference>
<protein>
    <submittedName>
        <fullName evidence="10">Plant self-incompatibility response</fullName>
    </submittedName>
</protein>
<dbReference type="PANTHER" id="PTHR34450:SF6">
    <property type="entry name" value="DEFENSIN-LIKE PROTEIN 241-RELATED"/>
    <property type="match status" value="1"/>
</dbReference>
<dbReference type="GO" id="GO:0007165">
    <property type="term" value="P:signal transduction"/>
    <property type="evidence" value="ECO:0007669"/>
    <property type="project" value="InterPro"/>
</dbReference>
<keyword evidence="5" id="KW-0295">Fungicide</keyword>
<feature type="chain" id="PRO_5035906921" evidence="9">
    <location>
        <begin position="26"/>
        <end position="106"/>
    </location>
</feature>
<proteinExistence type="inferred from homology"/>
<dbReference type="AlphaFoldDB" id="A0A8T2AX52"/>
<keyword evidence="6 9" id="KW-0732">Signal</keyword>
<evidence type="ECO:0000256" key="9">
    <source>
        <dbReference type="SAM" id="SignalP"/>
    </source>
</evidence>
<organism evidence="10 11">
    <name type="scientific">Arabidopsis thaliana x Arabidopsis arenosa</name>
    <dbReference type="NCBI Taxonomy" id="1240361"/>
    <lineage>
        <taxon>Eukaryota</taxon>
        <taxon>Viridiplantae</taxon>
        <taxon>Streptophyta</taxon>
        <taxon>Embryophyta</taxon>
        <taxon>Tracheophyta</taxon>
        <taxon>Spermatophyta</taxon>
        <taxon>Magnoliopsida</taxon>
        <taxon>eudicotyledons</taxon>
        <taxon>Gunneridae</taxon>
        <taxon>Pentapetalae</taxon>
        <taxon>rosids</taxon>
        <taxon>malvids</taxon>
        <taxon>Brassicales</taxon>
        <taxon>Brassicaceae</taxon>
        <taxon>Camelineae</taxon>
        <taxon>Arabidopsis</taxon>
    </lineage>
</organism>
<sequence>MRMRFASLFVVSCIFMFLLISHVKGKEVEPVPYCKVITWYDVKCGADGNKTCVDHLIKGHIYDVPICDCSDLKTTPFGILCTCQHRFPCKEPPPLHRISIRKQIRG</sequence>
<name>A0A8T2AX52_9BRAS</name>
<dbReference type="Pfam" id="PF06876">
    <property type="entry name" value="SCRL"/>
    <property type="match status" value="1"/>
</dbReference>
<keyword evidence="4" id="KW-0929">Antimicrobial</keyword>